<evidence type="ECO:0000256" key="2">
    <source>
        <dbReference type="ARBA" id="ARBA00022714"/>
    </source>
</evidence>
<dbReference type="InterPro" id="IPR036249">
    <property type="entry name" value="Thioredoxin-like_sf"/>
</dbReference>
<dbReference type="Gene3D" id="1.10.10.1590">
    <property type="entry name" value="NADH-quinone oxidoreductase subunit E"/>
    <property type="match status" value="1"/>
</dbReference>
<dbReference type="Pfam" id="PF01257">
    <property type="entry name" value="2Fe-2S_thioredx"/>
    <property type="match status" value="1"/>
</dbReference>
<dbReference type="InterPro" id="IPR002023">
    <property type="entry name" value="NuoE-like"/>
</dbReference>
<keyword evidence="3 7" id="KW-0479">Metal-binding</keyword>
<accession>A0A0C4Y7S1</accession>
<evidence type="ECO:0000256" key="5">
    <source>
        <dbReference type="ARBA" id="ARBA00023014"/>
    </source>
</evidence>
<dbReference type="NCBIfam" id="NF004638">
    <property type="entry name" value="PRK05988.1"/>
    <property type="match status" value="1"/>
</dbReference>
<comment type="cofactor">
    <cofactor evidence="6">
        <name>[2Fe-2S] cluster</name>
        <dbReference type="ChEBI" id="CHEBI:190135"/>
    </cofactor>
</comment>
<dbReference type="PROSITE" id="PS01099">
    <property type="entry name" value="COMPLEX1_24K"/>
    <property type="match status" value="1"/>
</dbReference>
<evidence type="ECO:0000313" key="9">
    <source>
        <dbReference type="Proteomes" id="UP000031843"/>
    </source>
</evidence>
<dbReference type="InterPro" id="IPR041921">
    <property type="entry name" value="NuoE_N"/>
</dbReference>
<sequence>MSDSAAKPAASAVRDPVARIVAARHEMPGALLPILHEIQDTVGYVPADALPEIARALNLSRAEVHGVVTFYHHFRDSKPGRHVVQVCRAEACQSVGSDALAAHAERALGCGFHETTADGAFTLEPVYCLGQCACGPAVMIDGALAGRVTPQRFDTLIKACADVAVGQEVQA</sequence>
<dbReference type="GO" id="GO:0016491">
    <property type="term" value="F:oxidoreductase activity"/>
    <property type="evidence" value="ECO:0007669"/>
    <property type="project" value="InterPro"/>
</dbReference>
<evidence type="ECO:0000313" key="8">
    <source>
        <dbReference type="EMBL" id="AJG18184.1"/>
    </source>
</evidence>
<protein>
    <submittedName>
        <fullName evidence="8">NAD-dependent formate dehydrogenase gamma subunit</fullName>
    </submittedName>
</protein>
<name>A0A0C4Y7S1_9BURK</name>
<evidence type="ECO:0000256" key="6">
    <source>
        <dbReference type="ARBA" id="ARBA00034078"/>
    </source>
</evidence>
<organism evidence="8 9">
    <name type="scientific">Cupriavidus basilensis</name>
    <dbReference type="NCBI Taxonomy" id="68895"/>
    <lineage>
        <taxon>Bacteria</taxon>
        <taxon>Pseudomonadati</taxon>
        <taxon>Pseudomonadota</taxon>
        <taxon>Betaproteobacteria</taxon>
        <taxon>Burkholderiales</taxon>
        <taxon>Burkholderiaceae</taxon>
        <taxon>Cupriavidus</taxon>
    </lineage>
</organism>
<comment type="similarity">
    <text evidence="1">Belongs to the complex I 24 kDa subunit family.</text>
</comment>
<keyword evidence="2 7" id="KW-0001">2Fe-2S</keyword>
<dbReference type="PANTHER" id="PTHR43342:SF1">
    <property type="entry name" value="BIFURCATING [FEFE] HYDROGENASE GAMMA SUBUNIT"/>
    <property type="match status" value="1"/>
</dbReference>
<gene>
    <name evidence="8" type="ORF">RR42_m0772</name>
</gene>
<dbReference type="Proteomes" id="UP000031843">
    <property type="component" value="Chromosome main"/>
</dbReference>
<dbReference type="RefSeq" id="WP_043344195.1">
    <property type="nucleotide sequence ID" value="NZ_CP010536.1"/>
</dbReference>
<evidence type="ECO:0000256" key="7">
    <source>
        <dbReference type="PIRSR" id="PIRSR000216-1"/>
    </source>
</evidence>
<dbReference type="OrthoDB" id="9807941at2"/>
<dbReference type="AlphaFoldDB" id="A0A0C4Y7S1"/>
<dbReference type="SUPFAM" id="SSF52833">
    <property type="entry name" value="Thioredoxin-like"/>
    <property type="match status" value="1"/>
</dbReference>
<feature type="binding site" evidence="7">
    <location>
        <position position="128"/>
    </location>
    <ligand>
        <name>[2Fe-2S] cluster</name>
        <dbReference type="ChEBI" id="CHEBI:190135"/>
    </ligand>
</feature>
<dbReference type="GO" id="GO:0046872">
    <property type="term" value="F:metal ion binding"/>
    <property type="evidence" value="ECO:0007669"/>
    <property type="project" value="UniProtKB-KW"/>
</dbReference>
<feature type="binding site" evidence="7">
    <location>
        <position position="132"/>
    </location>
    <ligand>
        <name>[2Fe-2S] cluster</name>
        <dbReference type="ChEBI" id="CHEBI:190135"/>
    </ligand>
</feature>
<keyword evidence="9" id="KW-1185">Reference proteome</keyword>
<evidence type="ECO:0000256" key="4">
    <source>
        <dbReference type="ARBA" id="ARBA00023004"/>
    </source>
</evidence>
<feature type="binding site" evidence="7">
    <location>
        <position position="87"/>
    </location>
    <ligand>
        <name>[2Fe-2S] cluster</name>
        <dbReference type="ChEBI" id="CHEBI:190135"/>
    </ligand>
</feature>
<dbReference type="STRING" id="68895.RR42_m0772"/>
<keyword evidence="5 7" id="KW-0411">Iron-sulfur</keyword>
<dbReference type="CDD" id="cd03081">
    <property type="entry name" value="TRX_Fd_NuoE_FDH_gamma"/>
    <property type="match status" value="1"/>
</dbReference>
<evidence type="ECO:0000256" key="3">
    <source>
        <dbReference type="ARBA" id="ARBA00022723"/>
    </source>
</evidence>
<dbReference type="Gene3D" id="3.40.30.10">
    <property type="entry name" value="Glutaredoxin"/>
    <property type="match status" value="1"/>
</dbReference>
<comment type="cofactor">
    <cofactor evidence="7">
        <name>[2Fe-2S] cluster</name>
        <dbReference type="ChEBI" id="CHEBI:190135"/>
    </cofactor>
    <text evidence="7">Binds 1 [2Fe-2S] cluster.</text>
</comment>
<feature type="binding site" evidence="7">
    <location>
        <position position="92"/>
    </location>
    <ligand>
        <name>[2Fe-2S] cluster</name>
        <dbReference type="ChEBI" id="CHEBI:190135"/>
    </ligand>
</feature>
<dbReference type="KEGG" id="cbw:RR42_m0772"/>
<reference evidence="8 9" key="1">
    <citation type="journal article" date="2015" name="Genome Announc.">
        <title>Complete Genome Sequence of Cupriavidus basilensis 4G11, Isolated from the Oak Ridge Field Research Center Site.</title>
        <authorList>
            <person name="Ray J."/>
            <person name="Waters R.J."/>
            <person name="Skerker J.M."/>
            <person name="Kuehl J.V."/>
            <person name="Price M.N."/>
            <person name="Huang J."/>
            <person name="Chakraborty R."/>
            <person name="Arkin A.P."/>
            <person name="Deutschbauer A."/>
        </authorList>
    </citation>
    <scope>NUCLEOTIDE SEQUENCE [LARGE SCALE GENOMIC DNA]</scope>
    <source>
        <strain evidence="8">4G11</strain>
    </source>
</reference>
<dbReference type="PIRSF" id="PIRSF000216">
    <property type="entry name" value="NADH_DH_24kDa"/>
    <property type="match status" value="1"/>
</dbReference>
<keyword evidence="4 7" id="KW-0408">Iron</keyword>
<dbReference type="EMBL" id="CP010536">
    <property type="protein sequence ID" value="AJG18184.1"/>
    <property type="molecule type" value="Genomic_DNA"/>
</dbReference>
<dbReference type="GO" id="GO:0051537">
    <property type="term" value="F:2 iron, 2 sulfur cluster binding"/>
    <property type="evidence" value="ECO:0007669"/>
    <property type="project" value="UniProtKB-KW"/>
</dbReference>
<evidence type="ECO:0000256" key="1">
    <source>
        <dbReference type="ARBA" id="ARBA00010643"/>
    </source>
</evidence>
<dbReference type="InterPro" id="IPR028431">
    <property type="entry name" value="NADP_DH_HndA-like"/>
</dbReference>
<dbReference type="PANTHER" id="PTHR43342">
    <property type="entry name" value="NADH-QUINONE OXIDOREDUCTASE, E SUBUNIT"/>
    <property type="match status" value="1"/>
</dbReference>
<proteinExistence type="inferred from homology"/>